<dbReference type="CDD" id="cd00267">
    <property type="entry name" value="ABC_ATPase"/>
    <property type="match status" value="1"/>
</dbReference>
<dbReference type="InterPro" id="IPR038729">
    <property type="entry name" value="Rad50/SbcC_AAA"/>
</dbReference>
<dbReference type="PANTHER" id="PTHR32182:SF22">
    <property type="entry name" value="ATP-DEPENDENT ENDONUCLEASE, OLD FAMILY-RELATED"/>
    <property type="match status" value="1"/>
</dbReference>
<dbReference type="EMBL" id="CP077107">
    <property type="protein sequence ID" value="QXO95193.1"/>
    <property type="molecule type" value="Genomic_DNA"/>
</dbReference>
<protein>
    <submittedName>
        <fullName evidence="3">AAA family ATPase</fullName>
    </submittedName>
</protein>
<dbReference type="GO" id="GO:0006302">
    <property type="term" value="P:double-strand break repair"/>
    <property type="evidence" value="ECO:0007669"/>
    <property type="project" value="InterPro"/>
</dbReference>
<reference evidence="3 4" key="1">
    <citation type="submission" date="2021-06" db="EMBL/GenBank/DDBJ databases">
        <title>Complete genome sequence of the secondary alcohol utilizing methanogen Methanospirillum hungatei strain GP1.</title>
        <authorList>
            <person name="Day L.A."/>
            <person name="Costa K.C."/>
        </authorList>
    </citation>
    <scope>NUCLEOTIDE SEQUENCE [LARGE SCALE GENOMIC DNA]</scope>
    <source>
        <strain evidence="3 4">GP1</strain>
    </source>
</reference>
<dbReference type="OrthoDB" id="25344at2157"/>
<dbReference type="AlphaFoldDB" id="A0A8F5VQ91"/>
<dbReference type="InterPro" id="IPR003959">
    <property type="entry name" value="ATPase_AAA_core"/>
</dbReference>
<dbReference type="GO" id="GO:0016887">
    <property type="term" value="F:ATP hydrolysis activity"/>
    <property type="evidence" value="ECO:0007669"/>
    <property type="project" value="InterPro"/>
</dbReference>
<feature type="domain" description="Rad50/SbcC-type AAA" evidence="2">
    <location>
        <begin position="5"/>
        <end position="44"/>
    </location>
</feature>
<accession>A0A8F5VQ91</accession>
<feature type="domain" description="ATPase AAA-type core" evidence="1">
    <location>
        <begin position="175"/>
        <end position="315"/>
    </location>
</feature>
<dbReference type="GO" id="GO:0005524">
    <property type="term" value="F:ATP binding"/>
    <property type="evidence" value="ECO:0007669"/>
    <property type="project" value="InterPro"/>
</dbReference>
<evidence type="ECO:0000259" key="1">
    <source>
        <dbReference type="Pfam" id="PF13304"/>
    </source>
</evidence>
<dbReference type="Proteomes" id="UP000694228">
    <property type="component" value="Chromosome"/>
</dbReference>
<proteinExistence type="predicted"/>
<name>A0A8F5VQ91_METHU</name>
<dbReference type="InterPro" id="IPR014555">
    <property type="entry name" value="RecF-like"/>
</dbReference>
<dbReference type="PIRSF" id="PIRSF029347">
    <property type="entry name" value="RecF"/>
    <property type="match status" value="1"/>
</dbReference>
<organism evidence="3 4">
    <name type="scientific">Methanospirillum hungatei</name>
    <dbReference type="NCBI Taxonomy" id="2203"/>
    <lineage>
        <taxon>Archaea</taxon>
        <taxon>Methanobacteriati</taxon>
        <taxon>Methanobacteriota</taxon>
        <taxon>Stenosarchaea group</taxon>
        <taxon>Methanomicrobia</taxon>
        <taxon>Methanomicrobiales</taxon>
        <taxon>Methanospirillaceae</taxon>
        <taxon>Methanospirillum</taxon>
    </lineage>
</organism>
<dbReference type="Pfam" id="PF13304">
    <property type="entry name" value="AAA_21"/>
    <property type="match status" value="1"/>
</dbReference>
<sequence length="366" mass="41874">MTLHSLELKGYKSIKEISIQFNPINILIGANGAGKTNFISFFKLLNSIIDNRLQLDVRKEGGANAILHYGIKNTEYISSKVSFGPNSYSFVLDSTNNDTFYFLIEHANFHKEGYGQPYDALLGSSGHIESLLKSRSINNQCPVCSHIIDSIKEWRVYHFHDTSSTASVKKPGNINDNAFFRYNAENLAAFLFLLKHQYNKIYENIRKTIRIVFPFFDDFYLRPDPFNENVIKLEWHEKGSDYPFGAYNLSDGTLRFICLTTLLLQPKKYLPSVIIIDEPELGLHPLAITILASLIKNAALNTQIIISTQSVNLVNHFDAEDILVVDRDRDQTRINRLSSDLLEDWLKDYNLGELWEKNIIGGRPSW</sequence>
<gene>
    <name evidence="3" type="ORF">KSK55_01910</name>
</gene>
<dbReference type="GO" id="GO:0000731">
    <property type="term" value="P:DNA synthesis involved in DNA repair"/>
    <property type="evidence" value="ECO:0007669"/>
    <property type="project" value="TreeGrafter"/>
</dbReference>
<evidence type="ECO:0000313" key="3">
    <source>
        <dbReference type="EMBL" id="QXO95193.1"/>
    </source>
</evidence>
<evidence type="ECO:0000313" key="4">
    <source>
        <dbReference type="Proteomes" id="UP000694228"/>
    </source>
</evidence>
<dbReference type="Pfam" id="PF13476">
    <property type="entry name" value="AAA_23"/>
    <property type="match status" value="1"/>
</dbReference>
<evidence type="ECO:0000259" key="2">
    <source>
        <dbReference type="Pfam" id="PF13476"/>
    </source>
</evidence>
<dbReference type="PANTHER" id="PTHR32182">
    <property type="entry name" value="DNA REPLICATION AND REPAIR PROTEIN RECF"/>
    <property type="match status" value="1"/>
</dbReference>